<evidence type="ECO:0000256" key="1">
    <source>
        <dbReference type="SAM" id="Phobius"/>
    </source>
</evidence>
<dbReference type="AlphaFoldDB" id="A0A9Q1LZG6"/>
<keyword evidence="1" id="KW-0472">Membrane</keyword>
<name>A0A9Q1LZG6_9SOLA</name>
<evidence type="ECO:0000313" key="2">
    <source>
        <dbReference type="EMBL" id="KAJ8546365.1"/>
    </source>
</evidence>
<feature type="transmembrane region" description="Helical" evidence="1">
    <location>
        <begin position="120"/>
        <end position="141"/>
    </location>
</feature>
<keyword evidence="1" id="KW-0812">Transmembrane</keyword>
<dbReference type="Proteomes" id="UP001152561">
    <property type="component" value="Unassembled WGS sequence"/>
</dbReference>
<evidence type="ECO:0000313" key="3">
    <source>
        <dbReference type="Proteomes" id="UP001152561"/>
    </source>
</evidence>
<proteinExistence type="predicted"/>
<keyword evidence="1" id="KW-1133">Transmembrane helix</keyword>
<sequence length="142" mass="14565">MYQFASGGFNPSVCIAASIYVGVGIGLGPVAWNACGAEAQVGLLAVQTHHCFGTHWTDGNNWASKAAGRPTVQGKLRVENRGCWATGPAPLPGGLWLGPVGLRPTAIVVASPTTIGTTTIATVIYAIIFTIILTSTVSTVLS</sequence>
<dbReference type="EMBL" id="JAJAGQ010000013">
    <property type="protein sequence ID" value="KAJ8546365.1"/>
    <property type="molecule type" value="Genomic_DNA"/>
</dbReference>
<protein>
    <submittedName>
        <fullName evidence="2">Uncharacterized protein</fullName>
    </submittedName>
</protein>
<accession>A0A9Q1LZG6</accession>
<reference evidence="3" key="1">
    <citation type="journal article" date="2023" name="Proc. Natl. Acad. Sci. U.S.A.">
        <title>Genomic and structural basis for evolution of tropane alkaloid biosynthesis.</title>
        <authorList>
            <person name="Wanga Y.-J."/>
            <person name="Taina T."/>
            <person name="Yua J.-Y."/>
            <person name="Lia J."/>
            <person name="Xua B."/>
            <person name="Chenc J."/>
            <person name="D'Auriad J.C."/>
            <person name="Huanga J.-P."/>
            <person name="Huanga S.-X."/>
        </authorList>
    </citation>
    <scope>NUCLEOTIDE SEQUENCE [LARGE SCALE GENOMIC DNA]</scope>
    <source>
        <strain evidence="3">cv. KIB-2019</strain>
    </source>
</reference>
<comment type="caution">
    <text evidence="2">The sequence shown here is derived from an EMBL/GenBank/DDBJ whole genome shotgun (WGS) entry which is preliminary data.</text>
</comment>
<organism evidence="2 3">
    <name type="scientific">Anisodus acutangulus</name>
    <dbReference type="NCBI Taxonomy" id="402998"/>
    <lineage>
        <taxon>Eukaryota</taxon>
        <taxon>Viridiplantae</taxon>
        <taxon>Streptophyta</taxon>
        <taxon>Embryophyta</taxon>
        <taxon>Tracheophyta</taxon>
        <taxon>Spermatophyta</taxon>
        <taxon>Magnoliopsida</taxon>
        <taxon>eudicotyledons</taxon>
        <taxon>Gunneridae</taxon>
        <taxon>Pentapetalae</taxon>
        <taxon>asterids</taxon>
        <taxon>lamiids</taxon>
        <taxon>Solanales</taxon>
        <taxon>Solanaceae</taxon>
        <taxon>Solanoideae</taxon>
        <taxon>Hyoscyameae</taxon>
        <taxon>Anisodus</taxon>
    </lineage>
</organism>
<gene>
    <name evidence="2" type="ORF">K7X08_018948</name>
</gene>
<keyword evidence="3" id="KW-1185">Reference proteome</keyword>